<dbReference type="EMBL" id="CP017704">
    <property type="protein sequence ID" value="ASS93515.1"/>
    <property type="molecule type" value="Genomic_DNA"/>
</dbReference>
<feature type="signal peptide" evidence="11">
    <location>
        <begin position="1"/>
        <end position="21"/>
    </location>
</feature>
<dbReference type="InterPro" id="IPR010067">
    <property type="entry name" value="ABC_SsuA_sub-bd"/>
</dbReference>
<dbReference type="Gene3D" id="3.40.190.10">
    <property type="entry name" value="Periplasmic binding protein-like II"/>
    <property type="match status" value="2"/>
</dbReference>
<sequence length="338" mass="36349">MLKKSFFALILSVLLIGIVSGCTQTSSNDEEGKGSGKKSVKIGYFPNLTHSATIIALEKGFFEEEFGKDVKIETKTVANGGLFMEAMATNAIDVGTVGPGPLLNFYVKNPEYHLISGAVNGGAVLVASEGSKVTDLKDLDGKKVAIPVIGSTQDVMLRKALQDVDLKPTTNGGTVELYAAAPADTTALFVQKSVDAAATQEPWGYVLENQAKGKLVLDWDQFAWGKDSPNTVVAASQKFLDKKGLAASYLKAHEKAVKFIQDNPEESQELVIKHLKELTGKELSKEEVASAFSRLEVTTEVNEQVIQEMADISKEAGYIPTSDIKGMIDLSILEEVSK</sequence>
<dbReference type="GeneID" id="56472236"/>
<dbReference type="SUPFAM" id="SSF53850">
    <property type="entry name" value="Periplasmic binding protein-like II"/>
    <property type="match status" value="1"/>
</dbReference>
<dbReference type="RefSeq" id="WP_063232112.1">
    <property type="nucleotide sequence ID" value="NZ_BCVO01000001.1"/>
</dbReference>
<keyword evidence="9" id="KW-0564">Palmitate</keyword>
<organism evidence="13 14">
    <name type="scientific">Peribacillus simplex NBRC 15720 = DSM 1321</name>
    <dbReference type="NCBI Taxonomy" id="1349754"/>
    <lineage>
        <taxon>Bacteria</taxon>
        <taxon>Bacillati</taxon>
        <taxon>Bacillota</taxon>
        <taxon>Bacilli</taxon>
        <taxon>Bacillales</taxon>
        <taxon>Bacillaceae</taxon>
        <taxon>Peribacillus</taxon>
    </lineage>
</organism>
<dbReference type="SMART" id="SM00062">
    <property type="entry name" value="PBPb"/>
    <property type="match status" value="1"/>
</dbReference>
<evidence type="ECO:0000256" key="6">
    <source>
        <dbReference type="ARBA" id="ARBA00022519"/>
    </source>
</evidence>
<dbReference type="NCBIfam" id="TIGR01728">
    <property type="entry name" value="SsuA_fam"/>
    <property type="match status" value="1"/>
</dbReference>
<protein>
    <submittedName>
        <fullName evidence="13">Nitrate ABC transporter substrate-binding protein</fullName>
    </submittedName>
</protein>
<keyword evidence="7 11" id="KW-0732">Signal</keyword>
<dbReference type="OrthoDB" id="506341at2"/>
<feature type="chain" id="PRO_5038425827" evidence="11">
    <location>
        <begin position="22"/>
        <end position="338"/>
    </location>
</feature>
<evidence type="ECO:0000256" key="1">
    <source>
        <dbReference type="ARBA" id="ARBA00004418"/>
    </source>
</evidence>
<proteinExistence type="inferred from homology"/>
<accession>A0A223EEM7</accession>
<dbReference type="Pfam" id="PF13379">
    <property type="entry name" value="NMT1_2"/>
    <property type="match status" value="1"/>
</dbReference>
<evidence type="ECO:0000313" key="14">
    <source>
        <dbReference type="Proteomes" id="UP000214618"/>
    </source>
</evidence>
<dbReference type="InterPro" id="IPR001638">
    <property type="entry name" value="Solute-binding_3/MltF_N"/>
</dbReference>
<reference evidence="13 14" key="1">
    <citation type="submission" date="2016-10" db="EMBL/GenBank/DDBJ databases">
        <title>The whole genome sequencing and assembly of Bacillus simplex DSM 1321 strain.</title>
        <authorList>
            <person name="Park M.-K."/>
            <person name="Lee Y.-J."/>
            <person name="Yi H."/>
            <person name="Bahn Y.-S."/>
            <person name="Kim J.F."/>
            <person name="Lee D.-W."/>
        </authorList>
    </citation>
    <scope>NUCLEOTIDE SEQUENCE [LARGE SCALE GENOMIC DNA]</scope>
    <source>
        <strain evidence="13 14">DSM 1321</strain>
    </source>
</reference>
<dbReference type="PANTHER" id="PTHR30024:SF47">
    <property type="entry name" value="TAURINE-BINDING PERIPLASMIC PROTEIN"/>
    <property type="match status" value="1"/>
</dbReference>
<evidence type="ECO:0000256" key="4">
    <source>
        <dbReference type="ARBA" id="ARBA00022448"/>
    </source>
</evidence>
<dbReference type="AlphaFoldDB" id="A0A223EEM7"/>
<dbReference type="Proteomes" id="UP000214618">
    <property type="component" value="Chromosome"/>
</dbReference>
<evidence type="ECO:0000256" key="2">
    <source>
        <dbReference type="ARBA" id="ARBA00004533"/>
    </source>
</evidence>
<keyword evidence="5" id="KW-1003">Cell membrane</keyword>
<comment type="similarity">
    <text evidence="3">Belongs to the bacterial solute-binding protein SsuA/TauA family.</text>
</comment>
<evidence type="ECO:0000256" key="9">
    <source>
        <dbReference type="ARBA" id="ARBA00023139"/>
    </source>
</evidence>
<keyword evidence="4" id="KW-0813">Transport</keyword>
<evidence type="ECO:0000256" key="10">
    <source>
        <dbReference type="ARBA" id="ARBA00023288"/>
    </source>
</evidence>
<evidence type="ECO:0000256" key="5">
    <source>
        <dbReference type="ARBA" id="ARBA00022475"/>
    </source>
</evidence>
<dbReference type="GO" id="GO:0042597">
    <property type="term" value="C:periplasmic space"/>
    <property type="evidence" value="ECO:0007669"/>
    <property type="project" value="UniProtKB-SubCell"/>
</dbReference>
<dbReference type="GO" id="GO:0042626">
    <property type="term" value="F:ATPase-coupled transmembrane transporter activity"/>
    <property type="evidence" value="ECO:0007669"/>
    <property type="project" value="InterPro"/>
</dbReference>
<keyword evidence="8" id="KW-0472">Membrane</keyword>
<dbReference type="PROSITE" id="PS51257">
    <property type="entry name" value="PROKAR_LIPOPROTEIN"/>
    <property type="match status" value="1"/>
</dbReference>
<dbReference type="CDD" id="cd13553">
    <property type="entry name" value="PBP2_NrtA_CpmA_like"/>
    <property type="match status" value="1"/>
</dbReference>
<evidence type="ECO:0000256" key="3">
    <source>
        <dbReference type="ARBA" id="ARBA00010742"/>
    </source>
</evidence>
<dbReference type="InterPro" id="IPR044527">
    <property type="entry name" value="NrtA/CpmA_ABC-bd_dom"/>
</dbReference>
<name>A0A223EEM7_9BACI</name>
<dbReference type="GO" id="GO:0005886">
    <property type="term" value="C:plasma membrane"/>
    <property type="evidence" value="ECO:0007669"/>
    <property type="project" value="UniProtKB-SubCell"/>
</dbReference>
<dbReference type="PANTHER" id="PTHR30024">
    <property type="entry name" value="ALIPHATIC SULFONATES-BINDING PROTEIN-RELATED"/>
    <property type="match status" value="1"/>
</dbReference>
<evidence type="ECO:0000259" key="12">
    <source>
        <dbReference type="SMART" id="SM00062"/>
    </source>
</evidence>
<feature type="domain" description="Solute-binding protein family 3/N-terminal" evidence="12">
    <location>
        <begin position="39"/>
        <end position="278"/>
    </location>
</feature>
<evidence type="ECO:0000256" key="7">
    <source>
        <dbReference type="ARBA" id="ARBA00022729"/>
    </source>
</evidence>
<keyword evidence="6" id="KW-0997">Cell inner membrane</keyword>
<keyword evidence="10" id="KW-0449">Lipoprotein</keyword>
<comment type="subcellular location">
    <subcellularLocation>
        <location evidence="2">Cell inner membrane</location>
    </subcellularLocation>
    <subcellularLocation>
        <location evidence="1">Periplasm</location>
    </subcellularLocation>
</comment>
<evidence type="ECO:0000256" key="11">
    <source>
        <dbReference type="SAM" id="SignalP"/>
    </source>
</evidence>
<evidence type="ECO:0000256" key="8">
    <source>
        <dbReference type="ARBA" id="ARBA00023136"/>
    </source>
</evidence>
<gene>
    <name evidence="13" type="ORF">BS1321_05765</name>
</gene>
<evidence type="ECO:0000313" key="13">
    <source>
        <dbReference type="EMBL" id="ASS93515.1"/>
    </source>
</evidence>